<protein>
    <submittedName>
        <fullName evidence="1">Uncharacterized protein</fullName>
    </submittedName>
</protein>
<accession>A0A519BFF1</accession>
<dbReference type="AlphaFoldDB" id="A0A519BFF1"/>
<dbReference type="Proteomes" id="UP000316562">
    <property type="component" value="Unassembled WGS sequence"/>
</dbReference>
<reference evidence="1 2" key="1">
    <citation type="journal article" date="2019" name="ISME J.">
        <title>Insights into ecological role of a new deltaproteobacterial order Candidatus Acidulodesulfobacterales by metagenomics and metatranscriptomics.</title>
        <authorList>
            <person name="Tan S."/>
            <person name="Liu J."/>
            <person name="Fang Y."/>
            <person name="Hedlund B.P."/>
            <person name="Lian Z.H."/>
            <person name="Huang L.Y."/>
            <person name="Li J.T."/>
            <person name="Huang L.N."/>
            <person name="Li W.J."/>
            <person name="Jiang H.C."/>
            <person name="Dong H.L."/>
            <person name="Shu W.S."/>
        </authorList>
    </citation>
    <scope>NUCLEOTIDE SEQUENCE [LARGE SCALE GENOMIC DNA]</scope>
    <source>
        <strain evidence="1">AP2</strain>
    </source>
</reference>
<comment type="caution">
    <text evidence="1">The sequence shown here is derived from an EMBL/GenBank/DDBJ whole genome shotgun (WGS) entry which is preliminary data.</text>
</comment>
<proteinExistence type="predicted"/>
<name>A0A519BFF1_ACIG2</name>
<sequence>MQLLVDDNQVQILPQWKTMNDILYGSIKDILPEGRLIKKIDVNGNDYSELMADSEKSKAVIISNGDNIKITTMSHKEMLDGSINSVILFFNEFKKGIDKTADSIRWGNYSGGFTDFASYLTGLSVFVQIMDKIAQFAKLDYSNITYKGKSIQSHFSDLEKVLSSIMSTQKDADYTLLTDIIEFELKPDIDVWLGIMEEMKKNIKL</sequence>
<organism evidence="1 2">
    <name type="scientific">Acididesulfobacter guangdongensis</name>
    <dbReference type="NCBI Taxonomy" id="2597225"/>
    <lineage>
        <taxon>Bacteria</taxon>
        <taxon>Deltaproteobacteria</taxon>
        <taxon>Candidatus Acidulodesulfobacterales</taxon>
        <taxon>Candidatus Acididesulfobacter</taxon>
    </lineage>
</organism>
<gene>
    <name evidence="1" type="ORF">EVJ46_07275</name>
</gene>
<dbReference type="EMBL" id="SGBC01000003">
    <property type="protein sequence ID" value="RZD15991.1"/>
    <property type="molecule type" value="Genomic_DNA"/>
</dbReference>
<evidence type="ECO:0000313" key="1">
    <source>
        <dbReference type="EMBL" id="RZD15991.1"/>
    </source>
</evidence>
<evidence type="ECO:0000313" key="2">
    <source>
        <dbReference type="Proteomes" id="UP000316562"/>
    </source>
</evidence>